<keyword evidence="5" id="KW-0378">Hydrolase</keyword>
<feature type="domain" description="LysM" evidence="8">
    <location>
        <begin position="141"/>
        <end position="184"/>
    </location>
</feature>
<evidence type="ECO:0000259" key="8">
    <source>
        <dbReference type="PROSITE" id="PS51782"/>
    </source>
</evidence>
<evidence type="ECO:0000256" key="5">
    <source>
        <dbReference type="ARBA" id="ARBA00022801"/>
    </source>
</evidence>
<comment type="similarity">
    <text evidence="1">Belongs to the peptidase C40 family.</text>
</comment>
<dbReference type="Pfam" id="PF00877">
    <property type="entry name" value="NLPC_P60"/>
    <property type="match status" value="1"/>
</dbReference>
<feature type="signal peptide" evidence="7">
    <location>
        <begin position="1"/>
        <end position="25"/>
    </location>
</feature>
<dbReference type="InterPro" id="IPR038765">
    <property type="entry name" value="Papain-like_cys_pep_sf"/>
</dbReference>
<dbReference type="InterPro" id="IPR036779">
    <property type="entry name" value="LysM_dom_sf"/>
</dbReference>
<dbReference type="SUPFAM" id="SSF54106">
    <property type="entry name" value="LysM domain"/>
    <property type="match status" value="4"/>
</dbReference>
<feature type="domain" description="LysM" evidence="8">
    <location>
        <begin position="82"/>
        <end position="125"/>
    </location>
</feature>
<keyword evidence="11" id="KW-1185">Reference proteome</keyword>
<comment type="caution">
    <text evidence="10">The sequence shown here is derived from an EMBL/GenBank/DDBJ whole genome shotgun (WGS) entry which is preliminary data.</text>
</comment>
<gene>
    <name evidence="10" type="primary">cwlS</name>
    <name evidence="10" type="ORF">AM1BK_47530</name>
</gene>
<dbReference type="SMART" id="SM00257">
    <property type="entry name" value="LysM"/>
    <property type="match status" value="4"/>
</dbReference>
<dbReference type="CDD" id="cd00118">
    <property type="entry name" value="LysM"/>
    <property type="match status" value="4"/>
</dbReference>
<dbReference type="Gene3D" id="3.90.1720.10">
    <property type="entry name" value="endopeptidase domain like (from Nostoc punctiforme)"/>
    <property type="match status" value="1"/>
</dbReference>
<evidence type="ECO:0000313" key="11">
    <source>
        <dbReference type="Proteomes" id="UP000637074"/>
    </source>
</evidence>
<keyword evidence="3 7" id="KW-0732">Signal</keyword>
<dbReference type="Proteomes" id="UP000637074">
    <property type="component" value="Unassembled WGS sequence"/>
</dbReference>
<dbReference type="InterPro" id="IPR000064">
    <property type="entry name" value="NLP_P60_dom"/>
</dbReference>
<reference evidence="10 11" key="1">
    <citation type="journal article" date="2022" name="Int. J. Syst. Evol. Microbiol.">
        <title>Neobacillus kokaensis sp. nov., isolated from soil.</title>
        <authorList>
            <person name="Yuki K."/>
            <person name="Matsubara H."/>
            <person name="Yamaguchi S."/>
        </authorList>
    </citation>
    <scope>NUCLEOTIDE SEQUENCE [LARGE SCALE GENOMIC DNA]</scope>
    <source>
        <strain evidence="10 11">LOB 377</strain>
    </source>
</reference>
<dbReference type="Gene3D" id="3.10.350.10">
    <property type="entry name" value="LysM domain"/>
    <property type="match status" value="4"/>
</dbReference>
<evidence type="ECO:0000259" key="9">
    <source>
        <dbReference type="PROSITE" id="PS51935"/>
    </source>
</evidence>
<keyword evidence="4" id="KW-0677">Repeat</keyword>
<dbReference type="PANTHER" id="PTHR47360">
    <property type="entry name" value="MUREIN DD-ENDOPEPTIDASE MEPS/MUREIN LD-CARBOXYPEPTIDASE"/>
    <property type="match status" value="1"/>
</dbReference>
<protein>
    <submittedName>
        <fullName evidence="10">D-gamma-glutamyl-meso-diaminopimelic acid endopeptidase CwlS</fullName>
    </submittedName>
</protein>
<evidence type="ECO:0000256" key="2">
    <source>
        <dbReference type="ARBA" id="ARBA00022670"/>
    </source>
</evidence>
<dbReference type="Pfam" id="PF01476">
    <property type="entry name" value="LysM"/>
    <property type="match status" value="4"/>
</dbReference>
<dbReference type="PROSITE" id="PS51935">
    <property type="entry name" value="NLPC_P60"/>
    <property type="match status" value="1"/>
</dbReference>
<organism evidence="10 11">
    <name type="scientific">Neobacillus kokaensis</name>
    <dbReference type="NCBI Taxonomy" id="2759023"/>
    <lineage>
        <taxon>Bacteria</taxon>
        <taxon>Bacillati</taxon>
        <taxon>Bacillota</taxon>
        <taxon>Bacilli</taxon>
        <taxon>Bacillales</taxon>
        <taxon>Bacillaceae</taxon>
        <taxon>Neobacillus</taxon>
    </lineage>
</organism>
<dbReference type="InterPro" id="IPR018392">
    <property type="entry name" value="LysM"/>
</dbReference>
<evidence type="ECO:0000256" key="7">
    <source>
        <dbReference type="SAM" id="SignalP"/>
    </source>
</evidence>
<keyword evidence="2" id="KW-0645">Protease</keyword>
<accession>A0ABQ3NBC2</accession>
<feature type="chain" id="PRO_5046340449" evidence="7">
    <location>
        <begin position="26"/>
        <end position="383"/>
    </location>
</feature>
<feature type="domain" description="NlpC/P60" evidence="9">
    <location>
        <begin position="264"/>
        <end position="383"/>
    </location>
</feature>
<evidence type="ECO:0000256" key="3">
    <source>
        <dbReference type="ARBA" id="ARBA00022729"/>
    </source>
</evidence>
<dbReference type="SUPFAM" id="SSF54001">
    <property type="entry name" value="Cysteine proteinases"/>
    <property type="match status" value="1"/>
</dbReference>
<dbReference type="RefSeq" id="WP_191276881.1">
    <property type="nucleotide sequence ID" value="NZ_BNDS01000036.1"/>
</dbReference>
<dbReference type="InterPro" id="IPR052062">
    <property type="entry name" value="Murein_DD/LD_carboxypeptidase"/>
</dbReference>
<evidence type="ECO:0000256" key="6">
    <source>
        <dbReference type="ARBA" id="ARBA00022807"/>
    </source>
</evidence>
<evidence type="ECO:0000313" key="10">
    <source>
        <dbReference type="EMBL" id="GHI01211.1"/>
    </source>
</evidence>
<dbReference type="EMBL" id="BNDS01000036">
    <property type="protein sequence ID" value="GHI01211.1"/>
    <property type="molecule type" value="Genomic_DNA"/>
</dbReference>
<name>A0ABQ3NBC2_9BACI</name>
<sequence length="383" mass="41285">MKKYIITSVAAIGVLAVNYSNQAKAEELMYKVQSGDSLWKIASEHHLSVQEVMEYNHLSSPTIYVGQELSFTIPNSPQIQTTKYTVKAGDSLSLIARVHNTTVSEIKSINHLSSDIINIGQVLEVPIITGGQTPITTPITKEYTVKSGDSLSVIAKVYNTSVAELRKINNLSSDVIKVGQVIKIPAASNSQLPVVPETAKTYTVKTGDSLSIIAKIYGLTLTQLTSYNNLSSDIIYVGQVLKLSSDGITVPAPKAPELPKVNSSINADELISEAKKYIGVSYVWGGTTPAGFDCSGFLNYVFNKKGISIARTVAALWDAGTSVSNPQKGDIVYYNTFGKGPSHAGIYIGDNKFIHAGTSTGVMITDMNNSYWKTRYLGAKSVK</sequence>
<proteinExistence type="inferred from homology"/>
<dbReference type="PROSITE" id="PS51782">
    <property type="entry name" value="LYSM"/>
    <property type="match status" value="4"/>
</dbReference>
<keyword evidence="6" id="KW-0788">Thiol protease</keyword>
<evidence type="ECO:0000256" key="4">
    <source>
        <dbReference type="ARBA" id="ARBA00022737"/>
    </source>
</evidence>
<feature type="domain" description="LysM" evidence="8">
    <location>
        <begin position="200"/>
        <end position="243"/>
    </location>
</feature>
<dbReference type="PANTHER" id="PTHR47360:SF1">
    <property type="entry name" value="ENDOPEPTIDASE NLPC-RELATED"/>
    <property type="match status" value="1"/>
</dbReference>
<feature type="domain" description="LysM" evidence="8">
    <location>
        <begin position="28"/>
        <end position="71"/>
    </location>
</feature>
<evidence type="ECO:0000256" key="1">
    <source>
        <dbReference type="ARBA" id="ARBA00007074"/>
    </source>
</evidence>